<evidence type="ECO:0000313" key="3">
    <source>
        <dbReference type="Proteomes" id="UP000183940"/>
    </source>
</evidence>
<reference evidence="2" key="1">
    <citation type="submission" date="2016-10" db="EMBL/GenBank/DDBJ databases">
        <title>CRISPR-Cas defence system in Roseofilum reptotaenium: evidence of a bacteriophage-cyanobacterium arms race in the coral black band disease.</title>
        <authorList>
            <person name="Buerger P."/>
            <person name="Wood-Charlson E.M."/>
            <person name="Weynberg K.D."/>
            <person name="Willis B."/>
            <person name="Van Oppen M.J."/>
        </authorList>
    </citation>
    <scope>NUCLEOTIDE SEQUENCE [LARGE SCALE GENOMIC DNA]</scope>
    <source>
        <strain evidence="2">AO1-A</strain>
    </source>
</reference>
<evidence type="ECO:0000256" key="1">
    <source>
        <dbReference type="SAM" id="MobiDB-lite"/>
    </source>
</evidence>
<sequence>MARKKRGRFSALRKQARGNRGQLPTGNSDLANYAKWYFGDETMIMSPRPEYRITGIARQLVKVPLLPFNKAMPKDEPEGAGANTVSASYYVIGTVTNFSHQLITMCCNTANIFAQLGWKEPSAAAGGVKERIEGDPTYLPAALTPTYRQANDEGQEKTSRITGKKYKTFKQRSATVPFGRMHLATGSPGYTSANNSEEDRKTALITSLQNAETNYRCENVGYEAEEFLIVSADNAPWVVNGTPNIEASAITF</sequence>
<feature type="region of interest" description="Disordered" evidence="1">
    <location>
        <begin position="1"/>
        <end position="26"/>
    </location>
</feature>
<accession>A0A1L9QAB1</accession>
<gene>
    <name evidence="2" type="ORF">BI308_26000</name>
</gene>
<evidence type="ECO:0000313" key="2">
    <source>
        <dbReference type="EMBL" id="OJJ10685.1"/>
    </source>
</evidence>
<protein>
    <submittedName>
        <fullName evidence="2">Uncharacterized protein</fullName>
    </submittedName>
</protein>
<comment type="caution">
    <text evidence="2">The sequence shown here is derived from an EMBL/GenBank/DDBJ whole genome shotgun (WGS) entry which is preliminary data.</text>
</comment>
<dbReference type="AlphaFoldDB" id="A0A1L9QAB1"/>
<dbReference type="EMBL" id="MLAW01000127">
    <property type="protein sequence ID" value="OJJ10685.1"/>
    <property type="molecule type" value="Genomic_DNA"/>
</dbReference>
<keyword evidence="3" id="KW-1185">Reference proteome</keyword>
<dbReference type="Proteomes" id="UP000183940">
    <property type="component" value="Unassembled WGS sequence"/>
</dbReference>
<name>A0A1L9QAB1_9CYAN</name>
<organism evidence="2 3">
    <name type="scientific">Roseofilum reptotaenium AO1-A</name>
    <dbReference type="NCBI Taxonomy" id="1925591"/>
    <lineage>
        <taxon>Bacteria</taxon>
        <taxon>Bacillati</taxon>
        <taxon>Cyanobacteriota</taxon>
        <taxon>Cyanophyceae</taxon>
        <taxon>Desertifilales</taxon>
        <taxon>Desertifilaceae</taxon>
        <taxon>Roseofilum</taxon>
    </lineage>
</organism>
<proteinExistence type="predicted"/>